<gene>
    <name evidence="3" type="ORF">ENN04_01805</name>
</gene>
<dbReference type="PANTHER" id="PTHR30008:SF0">
    <property type="entry name" value="EXODEOXYRIBONUCLEASE 7 LARGE SUBUNIT"/>
    <property type="match status" value="1"/>
</dbReference>
<keyword evidence="1" id="KW-0812">Transmembrane</keyword>
<dbReference type="GO" id="GO:0008855">
    <property type="term" value="F:exodeoxyribonuclease VII activity"/>
    <property type="evidence" value="ECO:0007669"/>
    <property type="project" value="InterPro"/>
</dbReference>
<feature type="transmembrane region" description="Helical" evidence="1">
    <location>
        <begin position="288"/>
        <end position="307"/>
    </location>
</feature>
<sequence length="335" mass="37678">MAESWVKPSDIVKKLSDHVSSSFVFPIKVRGTVILDKGYYKLTDGKAGITLNIEKALELPVGAEVEIEGVLGVNLFYKEDTAILYPAINVNSYKVLDEEKEREFQKRVSEVETLLRNRTHYGFWETFSRLLKEKKTVKVGLIHGNSAQVWQDFMSAFRSAAGEYADRIEFVRFESSLSDEGLARTIEKVANSGVHAVFLLRGGGSKEELARIGGFESIKAIIRADIPFYIAIGHSFDRMVSLMEKAADGNSATPSIAGQELGKLVRVVSENESLRDGAKRRQAKESNFVLELVVRLLIIGFLLFFGIKVMPYLFKEFVLKDFSERTETKIKNHQP</sequence>
<organism evidence="3">
    <name type="scientific">Thermocrinis ruber</name>
    <dbReference type="NCBI Taxonomy" id="75906"/>
    <lineage>
        <taxon>Bacteria</taxon>
        <taxon>Pseudomonadati</taxon>
        <taxon>Aquificota</taxon>
        <taxon>Aquificia</taxon>
        <taxon>Aquificales</taxon>
        <taxon>Aquificaceae</taxon>
        <taxon>Thermocrinis</taxon>
    </lineage>
</organism>
<dbReference type="InterPro" id="IPR020579">
    <property type="entry name" value="Exonuc_VII_lsu_C"/>
</dbReference>
<accession>A0A7C5X3K0</accession>
<dbReference type="InterPro" id="IPR003753">
    <property type="entry name" value="Exonuc_VII_L"/>
</dbReference>
<comment type="caution">
    <text evidence="3">The sequence shown here is derived from an EMBL/GenBank/DDBJ whole genome shotgun (WGS) entry which is preliminary data.</text>
</comment>
<name>A0A7C5X3K0_9AQUI</name>
<protein>
    <recommendedName>
        <fullName evidence="2">Exonuclease VII large subunit C-terminal domain-containing protein</fullName>
    </recommendedName>
</protein>
<proteinExistence type="predicted"/>
<feature type="domain" description="Exonuclease VII large subunit C-terminal" evidence="2">
    <location>
        <begin position="137"/>
        <end position="262"/>
    </location>
</feature>
<dbReference type="EMBL" id="DSAC01000024">
    <property type="protein sequence ID" value="HHO73354.1"/>
    <property type="molecule type" value="Genomic_DNA"/>
</dbReference>
<keyword evidence="1" id="KW-1133">Transmembrane helix</keyword>
<evidence type="ECO:0000259" key="2">
    <source>
        <dbReference type="Pfam" id="PF02601"/>
    </source>
</evidence>
<evidence type="ECO:0000256" key="1">
    <source>
        <dbReference type="SAM" id="Phobius"/>
    </source>
</evidence>
<dbReference type="GO" id="GO:0006308">
    <property type="term" value="P:DNA catabolic process"/>
    <property type="evidence" value="ECO:0007669"/>
    <property type="project" value="InterPro"/>
</dbReference>
<keyword evidence="1" id="KW-0472">Membrane</keyword>
<dbReference type="GO" id="GO:0009318">
    <property type="term" value="C:exodeoxyribonuclease VII complex"/>
    <property type="evidence" value="ECO:0007669"/>
    <property type="project" value="InterPro"/>
</dbReference>
<evidence type="ECO:0000313" key="3">
    <source>
        <dbReference type="EMBL" id="HHO73354.1"/>
    </source>
</evidence>
<reference evidence="3" key="1">
    <citation type="journal article" date="2020" name="mSystems">
        <title>Genome- and Community-Level Interaction Insights into Carbon Utilization and Element Cycling Functions of Hydrothermarchaeota in Hydrothermal Sediment.</title>
        <authorList>
            <person name="Zhou Z."/>
            <person name="Liu Y."/>
            <person name="Xu W."/>
            <person name="Pan J."/>
            <person name="Luo Z.H."/>
            <person name="Li M."/>
        </authorList>
    </citation>
    <scope>NUCLEOTIDE SEQUENCE [LARGE SCALE GENOMIC DNA]</scope>
    <source>
        <strain evidence="3">SpSt-114</strain>
    </source>
</reference>
<dbReference type="AlphaFoldDB" id="A0A7C5X3K0"/>
<dbReference type="PANTHER" id="PTHR30008">
    <property type="entry name" value="EXODEOXYRIBONUCLEASE 7 LARGE SUBUNIT"/>
    <property type="match status" value="1"/>
</dbReference>
<dbReference type="Pfam" id="PF02601">
    <property type="entry name" value="Exonuc_VII_L"/>
    <property type="match status" value="1"/>
</dbReference>